<keyword evidence="2" id="KW-1185">Reference proteome</keyword>
<proteinExistence type="predicted"/>
<dbReference type="InterPro" id="IPR040521">
    <property type="entry name" value="KDZ"/>
</dbReference>
<reference evidence="1 2" key="1">
    <citation type="submission" date="2020-01" db="EMBL/GenBank/DDBJ databases">
        <authorList>
            <person name="Gupta K D."/>
        </authorList>
    </citation>
    <scope>NUCLEOTIDE SEQUENCE [LARGE SCALE GENOMIC DNA]</scope>
</reference>
<sequence>MCQYHKKLKHRVSVNQYLEVPDIEIDKAIGLFHIHGHQDSCLFRYATTFIPGAAKINGEIMETLWAILNNISRASRTLMLAHCSEMYDDHMNDSNWKKQCGMVSHTTHKFEWVCNNVESSLEYYNKLTSVVDSAVVSKWTQEIEHAEAKRSKHPEAMDIMNTWVPKHTFIQFLDWDSDNNHKDIFSPYSR</sequence>
<protein>
    <submittedName>
        <fullName evidence="1">Uncharacterized protein</fullName>
    </submittedName>
</protein>
<name>A0A8S0WZ53_CYCAE</name>
<dbReference type="AlphaFoldDB" id="A0A8S0WZ53"/>
<accession>A0A8S0WZ53</accession>
<evidence type="ECO:0000313" key="1">
    <source>
        <dbReference type="EMBL" id="CAA7269356.1"/>
    </source>
</evidence>
<organism evidence="1 2">
    <name type="scientific">Cyclocybe aegerita</name>
    <name type="common">Black poplar mushroom</name>
    <name type="synonym">Agrocybe aegerita</name>
    <dbReference type="NCBI Taxonomy" id="1973307"/>
    <lineage>
        <taxon>Eukaryota</taxon>
        <taxon>Fungi</taxon>
        <taxon>Dikarya</taxon>
        <taxon>Basidiomycota</taxon>
        <taxon>Agaricomycotina</taxon>
        <taxon>Agaricomycetes</taxon>
        <taxon>Agaricomycetidae</taxon>
        <taxon>Agaricales</taxon>
        <taxon>Agaricineae</taxon>
        <taxon>Bolbitiaceae</taxon>
        <taxon>Cyclocybe</taxon>
    </lineage>
</organism>
<dbReference type="OrthoDB" id="3222357at2759"/>
<dbReference type="Pfam" id="PF18758">
    <property type="entry name" value="KDZ"/>
    <property type="match status" value="1"/>
</dbReference>
<dbReference type="Proteomes" id="UP000467700">
    <property type="component" value="Unassembled WGS sequence"/>
</dbReference>
<dbReference type="EMBL" id="CACVBS010000078">
    <property type="protein sequence ID" value="CAA7269356.1"/>
    <property type="molecule type" value="Genomic_DNA"/>
</dbReference>
<gene>
    <name evidence="1" type="ORF">AAE3_LOCUS11614</name>
</gene>
<comment type="caution">
    <text evidence="1">The sequence shown here is derived from an EMBL/GenBank/DDBJ whole genome shotgun (WGS) entry which is preliminary data.</text>
</comment>
<evidence type="ECO:0000313" key="2">
    <source>
        <dbReference type="Proteomes" id="UP000467700"/>
    </source>
</evidence>